<dbReference type="Gene3D" id="2.60.120.10">
    <property type="entry name" value="Jelly Rolls"/>
    <property type="match status" value="1"/>
</dbReference>
<gene>
    <name evidence="3" type="ORF">CSC81_13040</name>
    <name evidence="2" type="ORF">Q8W23_11720</name>
</gene>
<accession>A0A2G1BRM4</accession>
<dbReference type="Proteomes" id="UP000222163">
    <property type="component" value="Unassembled WGS sequence"/>
</dbReference>
<organism evidence="3 4">
    <name type="scientific">Tenacibaculum discolor</name>
    <dbReference type="NCBI Taxonomy" id="361581"/>
    <lineage>
        <taxon>Bacteria</taxon>
        <taxon>Pseudomonadati</taxon>
        <taxon>Bacteroidota</taxon>
        <taxon>Flavobacteriia</taxon>
        <taxon>Flavobacteriales</taxon>
        <taxon>Flavobacteriaceae</taxon>
        <taxon>Tenacibaculum</taxon>
    </lineage>
</organism>
<name>A0A2G1BRM4_9FLAO</name>
<evidence type="ECO:0000313" key="3">
    <source>
        <dbReference type="EMBL" id="PHN96648.1"/>
    </source>
</evidence>
<dbReference type="SUPFAM" id="SSF51206">
    <property type="entry name" value="cAMP-binding domain-like"/>
    <property type="match status" value="1"/>
</dbReference>
<protein>
    <submittedName>
        <fullName evidence="3">Crp/Fnr family transcriptional regulator</fullName>
    </submittedName>
</protein>
<evidence type="ECO:0000313" key="4">
    <source>
        <dbReference type="Proteomes" id="UP000222163"/>
    </source>
</evidence>
<reference evidence="3 4" key="1">
    <citation type="journal article" date="2016" name="Nat. Commun.">
        <title>Microbial interactions lead to rapid micro-scale successions on model marine particles.</title>
        <authorList>
            <person name="Datta M.S."/>
            <person name="Sliwerska E."/>
            <person name="Gore J."/>
            <person name="Polz M.F."/>
            <person name="Cordero O.X."/>
        </authorList>
    </citation>
    <scope>NUCLEOTIDE SEQUENCE [LARGE SCALE GENOMIC DNA]</scope>
    <source>
        <strain evidence="3 4">4G03</strain>
    </source>
</reference>
<dbReference type="CDD" id="cd00038">
    <property type="entry name" value="CAP_ED"/>
    <property type="match status" value="1"/>
</dbReference>
<dbReference type="AlphaFoldDB" id="A0A2G1BRM4"/>
<dbReference type="InterPro" id="IPR014710">
    <property type="entry name" value="RmlC-like_jellyroll"/>
</dbReference>
<dbReference type="Proteomes" id="UP001242342">
    <property type="component" value="Unassembled WGS sequence"/>
</dbReference>
<dbReference type="EMBL" id="PDUU01000013">
    <property type="protein sequence ID" value="PHN96648.1"/>
    <property type="molecule type" value="Genomic_DNA"/>
</dbReference>
<dbReference type="InterPro" id="IPR000595">
    <property type="entry name" value="cNMP-bd_dom"/>
</dbReference>
<evidence type="ECO:0000259" key="1">
    <source>
        <dbReference type="Pfam" id="PF00027"/>
    </source>
</evidence>
<dbReference type="EMBL" id="JAUYVU010000009">
    <property type="protein sequence ID" value="MDP2542144.1"/>
    <property type="molecule type" value="Genomic_DNA"/>
</dbReference>
<feature type="domain" description="Cyclic nucleotide-binding" evidence="1">
    <location>
        <begin position="33"/>
        <end position="113"/>
    </location>
</feature>
<dbReference type="RefSeq" id="WP_099216190.1">
    <property type="nucleotide sequence ID" value="NZ_JAUYVU010000009.1"/>
</dbReference>
<reference evidence="2 5" key="3">
    <citation type="submission" date="2023-07" db="EMBL/GenBank/DDBJ databases">
        <title>Genome content predicts the carbon catabolic preferences of heterotrophic bacteria.</title>
        <authorList>
            <person name="Gralka M."/>
        </authorList>
    </citation>
    <scope>NUCLEOTIDE SEQUENCE [LARGE SCALE GENOMIC DNA]</scope>
    <source>
        <strain evidence="2 5">4G03</strain>
    </source>
</reference>
<keyword evidence="5" id="KW-1185">Reference proteome</keyword>
<sequence>MTHPLRQHIEEIIPLTDEEFAYILSFFQPVTKRKHQYLLQEGETANKEYWVIKGYVKSYFIEDSGKEHILQFAMENWWITDYESFVKQLPSKTAIDCIEDSELLYITYENRDKLTATMHKMERFWAKKSKMGRIALQKRIVSLLQNSAKERYDQLLEQYPTLFQRVPKKMIAAYLGVSRETLSRLNS</sequence>
<dbReference type="Pfam" id="PF00027">
    <property type="entry name" value="cNMP_binding"/>
    <property type="match status" value="1"/>
</dbReference>
<reference evidence="3" key="2">
    <citation type="submission" date="2017-10" db="EMBL/GenBank/DDBJ databases">
        <authorList>
            <person name="Enke T.N."/>
            <person name="Cordero O.X."/>
        </authorList>
    </citation>
    <scope>NUCLEOTIDE SEQUENCE</scope>
    <source>
        <strain evidence="3">4G03</strain>
    </source>
</reference>
<evidence type="ECO:0000313" key="2">
    <source>
        <dbReference type="EMBL" id="MDP2542144.1"/>
    </source>
</evidence>
<dbReference type="InterPro" id="IPR018490">
    <property type="entry name" value="cNMP-bd_dom_sf"/>
</dbReference>
<evidence type="ECO:0000313" key="5">
    <source>
        <dbReference type="Proteomes" id="UP001242342"/>
    </source>
</evidence>
<comment type="caution">
    <text evidence="3">The sequence shown here is derived from an EMBL/GenBank/DDBJ whole genome shotgun (WGS) entry which is preliminary data.</text>
</comment>
<proteinExistence type="predicted"/>